<proteinExistence type="predicted"/>
<name>A0A2P2QF20_RHIMU</name>
<organism evidence="1">
    <name type="scientific">Rhizophora mucronata</name>
    <name type="common">Asiatic mangrove</name>
    <dbReference type="NCBI Taxonomy" id="61149"/>
    <lineage>
        <taxon>Eukaryota</taxon>
        <taxon>Viridiplantae</taxon>
        <taxon>Streptophyta</taxon>
        <taxon>Embryophyta</taxon>
        <taxon>Tracheophyta</taxon>
        <taxon>Spermatophyta</taxon>
        <taxon>Magnoliopsida</taxon>
        <taxon>eudicotyledons</taxon>
        <taxon>Gunneridae</taxon>
        <taxon>Pentapetalae</taxon>
        <taxon>rosids</taxon>
        <taxon>fabids</taxon>
        <taxon>Malpighiales</taxon>
        <taxon>Rhizophoraceae</taxon>
        <taxon>Rhizophora</taxon>
    </lineage>
</organism>
<sequence>MVLYSAIHVNSQVQKQNPARILIIHCSSAVLRNDAFTLNVKLGMLKIQDPMESRNIYKECNFHFE</sequence>
<evidence type="ECO:0000313" key="1">
    <source>
        <dbReference type="EMBL" id="MBX65579.1"/>
    </source>
</evidence>
<accession>A0A2P2QF20</accession>
<dbReference type="EMBL" id="GGEC01085095">
    <property type="protein sequence ID" value="MBX65579.1"/>
    <property type="molecule type" value="Transcribed_RNA"/>
</dbReference>
<protein>
    <submittedName>
        <fullName evidence="1">Uncharacterized protein</fullName>
    </submittedName>
</protein>
<reference evidence="1" key="1">
    <citation type="submission" date="2018-02" db="EMBL/GenBank/DDBJ databases">
        <title>Rhizophora mucronata_Transcriptome.</title>
        <authorList>
            <person name="Meera S.P."/>
            <person name="Sreeshan A."/>
            <person name="Augustine A."/>
        </authorList>
    </citation>
    <scope>NUCLEOTIDE SEQUENCE</scope>
    <source>
        <tissue evidence="1">Leaf</tissue>
    </source>
</reference>
<dbReference type="AlphaFoldDB" id="A0A2P2QF20"/>